<dbReference type="PROSITE" id="PS50931">
    <property type="entry name" value="HTH_LYSR"/>
    <property type="match status" value="1"/>
</dbReference>
<dbReference type="Proteomes" id="UP000294947">
    <property type="component" value="Unassembled WGS sequence"/>
</dbReference>
<evidence type="ECO:0000256" key="1">
    <source>
        <dbReference type="ARBA" id="ARBA00009437"/>
    </source>
</evidence>
<dbReference type="EMBL" id="SMKW01000012">
    <property type="protein sequence ID" value="TDD52529.1"/>
    <property type="molecule type" value="Genomic_DNA"/>
</dbReference>
<proteinExistence type="inferred from homology"/>
<comment type="similarity">
    <text evidence="1">Belongs to the LysR transcriptional regulatory family.</text>
</comment>
<dbReference type="RefSeq" id="WP_132484345.1">
    <property type="nucleotide sequence ID" value="NZ_SMKW01000012.1"/>
</dbReference>
<keyword evidence="3" id="KW-0238">DNA-binding</keyword>
<dbReference type="SUPFAM" id="SSF53850">
    <property type="entry name" value="Periplasmic binding protein-like II"/>
    <property type="match status" value="1"/>
</dbReference>
<dbReference type="Pfam" id="PF00126">
    <property type="entry name" value="HTH_1"/>
    <property type="match status" value="1"/>
</dbReference>
<reference evidence="6 7" key="1">
    <citation type="submission" date="2019-03" db="EMBL/GenBank/DDBJ databases">
        <title>Draft genome sequences of novel Actinobacteria.</title>
        <authorList>
            <person name="Sahin N."/>
            <person name="Ay H."/>
            <person name="Saygin H."/>
        </authorList>
    </citation>
    <scope>NUCLEOTIDE SEQUENCE [LARGE SCALE GENOMIC DNA]</scope>
    <source>
        <strain evidence="6 7">7K502</strain>
    </source>
</reference>
<comment type="caution">
    <text evidence="6">The sequence shown here is derived from an EMBL/GenBank/DDBJ whole genome shotgun (WGS) entry which is preliminary data.</text>
</comment>
<dbReference type="InterPro" id="IPR036390">
    <property type="entry name" value="WH_DNA-bd_sf"/>
</dbReference>
<evidence type="ECO:0000259" key="5">
    <source>
        <dbReference type="PROSITE" id="PS50931"/>
    </source>
</evidence>
<evidence type="ECO:0000256" key="3">
    <source>
        <dbReference type="ARBA" id="ARBA00023125"/>
    </source>
</evidence>
<name>A0A4R4Z684_9PSEU</name>
<dbReference type="Gene3D" id="1.10.10.10">
    <property type="entry name" value="Winged helix-like DNA-binding domain superfamily/Winged helix DNA-binding domain"/>
    <property type="match status" value="1"/>
</dbReference>
<dbReference type="GO" id="GO:0003700">
    <property type="term" value="F:DNA-binding transcription factor activity"/>
    <property type="evidence" value="ECO:0007669"/>
    <property type="project" value="InterPro"/>
</dbReference>
<dbReference type="CDD" id="cd08423">
    <property type="entry name" value="PBP2_LTTR_like_6"/>
    <property type="match status" value="1"/>
</dbReference>
<organism evidence="6 7">
    <name type="scientific">Saccharopolyspora elongata</name>
    <dbReference type="NCBI Taxonomy" id="2530387"/>
    <lineage>
        <taxon>Bacteria</taxon>
        <taxon>Bacillati</taxon>
        <taxon>Actinomycetota</taxon>
        <taxon>Actinomycetes</taxon>
        <taxon>Pseudonocardiales</taxon>
        <taxon>Pseudonocardiaceae</taxon>
        <taxon>Saccharopolyspora</taxon>
    </lineage>
</organism>
<dbReference type="SUPFAM" id="SSF46785">
    <property type="entry name" value="Winged helix' DNA-binding domain"/>
    <property type="match status" value="1"/>
</dbReference>
<gene>
    <name evidence="6" type="ORF">E1288_12100</name>
</gene>
<dbReference type="PANTHER" id="PTHR30346">
    <property type="entry name" value="TRANSCRIPTIONAL DUAL REGULATOR HCAR-RELATED"/>
    <property type="match status" value="1"/>
</dbReference>
<accession>A0A4R4Z684</accession>
<dbReference type="GO" id="GO:0032993">
    <property type="term" value="C:protein-DNA complex"/>
    <property type="evidence" value="ECO:0007669"/>
    <property type="project" value="TreeGrafter"/>
</dbReference>
<dbReference type="InterPro" id="IPR005119">
    <property type="entry name" value="LysR_subst-bd"/>
</dbReference>
<evidence type="ECO:0000256" key="4">
    <source>
        <dbReference type="ARBA" id="ARBA00023163"/>
    </source>
</evidence>
<dbReference type="Pfam" id="PF03466">
    <property type="entry name" value="LysR_substrate"/>
    <property type="match status" value="1"/>
</dbReference>
<evidence type="ECO:0000313" key="7">
    <source>
        <dbReference type="Proteomes" id="UP000294947"/>
    </source>
</evidence>
<feature type="domain" description="HTH lysR-type" evidence="5">
    <location>
        <begin position="2"/>
        <end position="59"/>
    </location>
</feature>
<dbReference type="InterPro" id="IPR000847">
    <property type="entry name" value="LysR_HTH_N"/>
</dbReference>
<evidence type="ECO:0000313" key="6">
    <source>
        <dbReference type="EMBL" id="TDD52529.1"/>
    </source>
</evidence>
<keyword evidence="7" id="KW-1185">Reference proteome</keyword>
<dbReference type="GO" id="GO:0003677">
    <property type="term" value="F:DNA binding"/>
    <property type="evidence" value="ECO:0007669"/>
    <property type="project" value="UniProtKB-KW"/>
</dbReference>
<keyword evidence="4" id="KW-0804">Transcription</keyword>
<evidence type="ECO:0000256" key="2">
    <source>
        <dbReference type="ARBA" id="ARBA00023015"/>
    </source>
</evidence>
<dbReference type="PANTHER" id="PTHR30346:SF29">
    <property type="entry name" value="LYSR SUBSTRATE-BINDING"/>
    <property type="match status" value="1"/>
</dbReference>
<sequence length="301" mass="32690">MIDLRRLQVLRVLREEGTVTATARALYLTPSAVSQQLRLLSREIGAELLQPEGRRVRLTPAAHIVLEHADAIAAEWEQARADLAAHSGGAVGQVRVGGFATSFGSLLAPAAARLRDSHPRLEVRLRETDIDDSLRLLLAEQADIAILPVPGTPPLDDPRFDQRLLLDDPQDLVVPAAHGFAERDSVRLAETAHETWIAPHHDQFQLIEVACAAAGFAPRVAHEAAEWNSVLTLVSHGLGICLLPRLATVSPDHHVVRIPLRDKPAPSRSVLTCVRRGSRAQPAIAAVLQALEEVARNRQSG</sequence>
<dbReference type="OrthoDB" id="4131546at2"/>
<dbReference type="AlphaFoldDB" id="A0A4R4Z684"/>
<dbReference type="Gene3D" id="3.40.190.10">
    <property type="entry name" value="Periplasmic binding protein-like II"/>
    <property type="match status" value="2"/>
</dbReference>
<keyword evidence="2" id="KW-0805">Transcription regulation</keyword>
<dbReference type="InterPro" id="IPR036388">
    <property type="entry name" value="WH-like_DNA-bd_sf"/>
</dbReference>
<protein>
    <submittedName>
        <fullName evidence="6">LysR family transcriptional regulator</fullName>
    </submittedName>
</protein>